<dbReference type="CDD" id="cd13585">
    <property type="entry name" value="PBP2_TMBP_like"/>
    <property type="match status" value="1"/>
</dbReference>
<dbReference type="PROSITE" id="PS51318">
    <property type="entry name" value="TAT"/>
    <property type="match status" value="1"/>
</dbReference>
<sequence>MRSTRGLSRRDFLGLTAGVAGAALLGGCARGAQARPGVLRYWTLLDPNGDDPRGHAERQIFDLFEERTGLRVSEQVIPWQEIDPNLLTAVQAGIPPEISRTNYYNFRRHAEAGSLEPLQPLADADFRNGELDDFVVSLEGEEGVEAFLIENVGNALFLRRDWLDAAGFAVPTTWEEFVEVGKAFTAAQPDVSGFLTFGSTTETGHVAYIFQPMILGRGGRILDDDGRAAFHEDAGVETFEFLRSLVYEHEIMPRDAATMAYSEQIDAFIAGRTGMIIEGSHRYARIIESIGAENLEVAVIPGPSADRPSPCSITGWAMAIPQGSPDIEGAWELIKHRTDPAMQEIWAEVAFGLPTRKSALELPFFQHDDAAIMRWWLDYMETDGQLVTSPVDDTQLNEILAEALQEVLLDDSVEVHEVLNRAADRFDAVVR</sequence>
<proteinExistence type="predicted"/>
<dbReference type="Proteomes" id="UP000294739">
    <property type="component" value="Unassembled WGS sequence"/>
</dbReference>
<dbReference type="InterPro" id="IPR006311">
    <property type="entry name" value="TAT_signal"/>
</dbReference>
<reference evidence="1 2" key="1">
    <citation type="submission" date="2019-03" db="EMBL/GenBank/DDBJ databases">
        <title>Draft genome sequences of novel Actinobacteria.</title>
        <authorList>
            <person name="Sahin N."/>
            <person name="Ay H."/>
            <person name="Saygin H."/>
        </authorList>
    </citation>
    <scope>NUCLEOTIDE SEQUENCE [LARGE SCALE GENOMIC DNA]</scope>
    <source>
        <strain evidence="1 2">5K138</strain>
    </source>
</reference>
<dbReference type="InterPro" id="IPR006059">
    <property type="entry name" value="SBP"/>
</dbReference>
<organism evidence="1 2">
    <name type="scientific">Jiangella asiatica</name>
    <dbReference type="NCBI Taxonomy" id="2530372"/>
    <lineage>
        <taxon>Bacteria</taxon>
        <taxon>Bacillati</taxon>
        <taxon>Actinomycetota</taxon>
        <taxon>Actinomycetes</taxon>
        <taxon>Jiangellales</taxon>
        <taxon>Jiangellaceae</taxon>
        <taxon>Jiangella</taxon>
    </lineage>
</organism>
<dbReference type="InParanoid" id="A0A4R5DBE0"/>
<dbReference type="AlphaFoldDB" id="A0A4R5DBE0"/>
<dbReference type="PANTHER" id="PTHR43649:SF12">
    <property type="entry name" value="DIACETYLCHITOBIOSE BINDING PROTEIN DASA"/>
    <property type="match status" value="1"/>
</dbReference>
<evidence type="ECO:0000313" key="2">
    <source>
        <dbReference type="Proteomes" id="UP000294739"/>
    </source>
</evidence>
<protein>
    <submittedName>
        <fullName evidence="1">Extracellular solute-binding protein</fullName>
    </submittedName>
</protein>
<dbReference type="PANTHER" id="PTHR43649">
    <property type="entry name" value="ARABINOSE-BINDING PROTEIN-RELATED"/>
    <property type="match status" value="1"/>
</dbReference>
<dbReference type="InterPro" id="IPR050490">
    <property type="entry name" value="Bact_solute-bd_prot1"/>
</dbReference>
<dbReference type="SUPFAM" id="SSF53850">
    <property type="entry name" value="Periplasmic binding protein-like II"/>
    <property type="match status" value="1"/>
</dbReference>
<accession>A0A4R5DBE0</accession>
<name>A0A4R5DBE0_9ACTN</name>
<dbReference type="Pfam" id="PF13416">
    <property type="entry name" value="SBP_bac_8"/>
    <property type="match status" value="1"/>
</dbReference>
<gene>
    <name evidence="1" type="ORF">E1269_14965</name>
</gene>
<keyword evidence="2" id="KW-1185">Reference proteome</keyword>
<dbReference type="Gene3D" id="3.40.190.10">
    <property type="entry name" value="Periplasmic binding protein-like II"/>
    <property type="match status" value="1"/>
</dbReference>
<dbReference type="OrthoDB" id="3225049at2"/>
<dbReference type="PROSITE" id="PS51257">
    <property type="entry name" value="PROKAR_LIPOPROTEIN"/>
    <property type="match status" value="1"/>
</dbReference>
<evidence type="ECO:0000313" key="1">
    <source>
        <dbReference type="EMBL" id="TDE09310.1"/>
    </source>
</evidence>
<dbReference type="EMBL" id="SMKZ01000019">
    <property type="protein sequence ID" value="TDE09310.1"/>
    <property type="molecule type" value="Genomic_DNA"/>
</dbReference>
<dbReference type="NCBIfam" id="TIGR01409">
    <property type="entry name" value="TAT_signal_seq"/>
    <property type="match status" value="1"/>
</dbReference>
<comment type="caution">
    <text evidence="1">The sequence shown here is derived from an EMBL/GenBank/DDBJ whole genome shotgun (WGS) entry which is preliminary data.</text>
</comment>
<dbReference type="InterPro" id="IPR019546">
    <property type="entry name" value="TAT_signal_bac_arc"/>
</dbReference>
<dbReference type="RefSeq" id="WP_131895826.1">
    <property type="nucleotide sequence ID" value="NZ_SMKZ01000019.1"/>
</dbReference>